<organism evidence="7 8">
    <name type="scientific">Eumeta variegata</name>
    <name type="common">Bagworm moth</name>
    <name type="synonym">Eumeta japonica</name>
    <dbReference type="NCBI Taxonomy" id="151549"/>
    <lineage>
        <taxon>Eukaryota</taxon>
        <taxon>Metazoa</taxon>
        <taxon>Ecdysozoa</taxon>
        <taxon>Arthropoda</taxon>
        <taxon>Hexapoda</taxon>
        <taxon>Insecta</taxon>
        <taxon>Pterygota</taxon>
        <taxon>Neoptera</taxon>
        <taxon>Endopterygota</taxon>
        <taxon>Lepidoptera</taxon>
        <taxon>Glossata</taxon>
        <taxon>Ditrysia</taxon>
        <taxon>Tineoidea</taxon>
        <taxon>Psychidae</taxon>
        <taxon>Oiketicinae</taxon>
        <taxon>Eumeta</taxon>
    </lineage>
</organism>
<evidence type="ECO:0000256" key="5">
    <source>
        <dbReference type="PROSITE-ProRule" id="PRU00042"/>
    </source>
</evidence>
<dbReference type="InterPro" id="IPR013087">
    <property type="entry name" value="Znf_C2H2_type"/>
</dbReference>
<keyword evidence="1" id="KW-0479">Metal-binding</keyword>
<name>A0A4C1V9Y0_EUMVA</name>
<accession>A0A4C1V9Y0</accession>
<evidence type="ECO:0000313" key="8">
    <source>
        <dbReference type="Proteomes" id="UP000299102"/>
    </source>
</evidence>
<evidence type="ECO:0000259" key="6">
    <source>
        <dbReference type="PROSITE" id="PS50157"/>
    </source>
</evidence>
<dbReference type="PANTHER" id="PTHR24379:SF121">
    <property type="entry name" value="C2H2-TYPE DOMAIN-CONTAINING PROTEIN"/>
    <property type="match status" value="1"/>
</dbReference>
<dbReference type="PANTHER" id="PTHR24379">
    <property type="entry name" value="KRAB AND ZINC FINGER DOMAIN-CONTAINING"/>
    <property type="match status" value="1"/>
</dbReference>
<comment type="caution">
    <text evidence="7">The sequence shown here is derived from an EMBL/GenBank/DDBJ whole genome shotgun (WGS) entry which is preliminary data.</text>
</comment>
<dbReference type="Pfam" id="PF12874">
    <property type="entry name" value="zf-met"/>
    <property type="match status" value="1"/>
</dbReference>
<dbReference type="OrthoDB" id="654211at2759"/>
<keyword evidence="4" id="KW-0862">Zinc</keyword>
<dbReference type="FunFam" id="3.30.160.60:FF:000005">
    <property type="entry name" value="Zinc finger protein 14 homolog"/>
    <property type="match status" value="1"/>
</dbReference>
<keyword evidence="2" id="KW-0677">Repeat</keyword>
<feature type="domain" description="C2H2-type" evidence="6">
    <location>
        <begin position="321"/>
        <end position="348"/>
    </location>
</feature>
<evidence type="ECO:0000313" key="7">
    <source>
        <dbReference type="EMBL" id="GBP35778.1"/>
    </source>
</evidence>
<dbReference type="PROSITE" id="PS50157">
    <property type="entry name" value="ZINC_FINGER_C2H2_2"/>
    <property type="match status" value="4"/>
</dbReference>
<dbReference type="AlphaFoldDB" id="A0A4C1V9Y0"/>
<feature type="domain" description="C2H2-type" evidence="6">
    <location>
        <begin position="293"/>
        <end position="320"/>
    </location>
</feature>
<reference evidence="7 8" key="1">
    <citation type="journal article" date="2019" name="Commun. Biol.">
        <title>The bagworm genome reveals a unique fibroin gene that provides high tensile strength.</title>
        <authorList>
            <person name="Kono N."/>
            <person name="Nakamura H."/>
            <person name="Ohtoshi R."/>
            <person name="Tomita M."/>
            <person name="Numata K."/>
            <person name="Arakawa K."/>
        </authorList>
    </citation>
    <scope>NUCLEOTIDE SEQUENCE [LARGE SCALE GENOMIC DNA]</scope>
</reference>
<dbReference type="Proteomes" id="UP000299102">
    <property type="component" value="Unassembled WGS sequence"/>
</dbReference>
<sequence>MDVEKIMDESIYVIIVEDDTTKTKEDIQDPQTSIKEENCSETAFNEEKDITKKENEDWYMYDVKTEFDEIDENEVNPDEIYDYSAETHSPYNAFKEEILSQKGDSTDEEYQPDSDEEYFSMDEYQQTDEDFESADEKRNIRKRHLKKKHSVVNDICNENPELCNDKDALVQALFQIMRTEKPPKLPVNFCIVSSGSEYICTKCEKVFSSLSACGRHYQGYHGAKYLSCLACGLTYRSKWTLYRHEKICTAPYAKLVLKARGYFLGRKGRNRPYLQRQLPFLPNASDGSRWHTLPCSMCSAKFQSKASLESHERSHRGERPYQCELCVRAYTSYSALTRHKKIHEEPKYVCQLCGRKFKQRDTLITHTYTHGGEYIKEGLMLLSEAHTTELSDAWPPFSKRLSGVILLHEHFGSHIDNKGITVDDNLEKRNFQHAGETLANVWREMKIDNYDVSAEYRNPVDSLQDPGEPNLV</sequence>
<keyword evidence="3 5" id="KW-0863">Zinc-finger</keyword>
<protein>
    <recommendedName>
        <fullName evidence="6">C2H2-type domain-containing protein</fullName>
    </recommendedName>
</protein>
<evidence type="ECO:0000256" key="2">
    <source>
        <dbReference type="ARBA" id="ARBA00022737"/>
    </source>
</evidence>
<dbReference type="PROSITE" id="PS00028">
    <property type="entry name" value="ZINC_FINGER_C2H2_1"/>
    <property type="match status" value="4"/>
</dbReference>
<dbReference type="Pfam" id="PF00096">
    <property type="entry name" value="zf-C2H2"/>
    <property type="match status" value="2"/>
</dbReference>
<proteinExistence type="predicted"/>
<feature type="domain" description="C2H2-type" evidence="6">
    <location>
        <begin position="198"/>
        <end position="226"/>
    </location>
</feature>
<dbReference type="STRING" id="151549.A0A4C1V9Y0"/>
<dbReference type="InterPro" id="IPR036236">
    <property type="entry name" value="Znf_C2H2_sf"/>
</dbReference>
<keyword evidence="8" id="KW-1185">Reference proteome</keyword>
<evidence type="ECO:0000256" key="3">
    <source>
        <dbReference type="ARBA" id="ARBA00022771"/>
    </source>
</evidence>
<feature type="domain" description="C2H2-type" evidence="6">
    <location>
        <begin position="348"/>
        <end position="375"/>
    </location>
</feature>
<gene>
    <name evidence="7" type="ORF">EVAR_20631_1</name>
</gene>
<dbReference type="SUPFAM" id="SSF57667">
    <property type="entry name" value="beta-beta-alpha zinc fingers"/>
    <property type="match status" value="3"/>
</dbReference>
<dbReference type="GO" id="GO:0008270">
    <property type="term" value="F:zinc ion binding"/>
    <property type="evidence" value="ECO:0007669"/>
    <property type="project" value="UniProtKB-KW"/>
</dbReference>
<dbReference type="SMART" id="SM00355">
    <property type="entry name" value="ZnF_C2H2"/>
    <property type="match status" value="5"/>
</dbReference>
<dbReference type="Gene3D" id="3.30.160.60">
    <property type="entry name" value="Classic Zinc Finger"/>
    <property type="match status" value="4"/>
</dbReference>
<evidence type="ECO:0000256" key="4">
    <source>
        <dbReference type="ARBA" id="ARBA00022833"/>
    </source>
</evidence>
<evidence type="ECO:0000256" key="1">
    <source>
        <dbReference type="ARBA" id="ARBA00022723"/>
    </source>
</evidence>
<dbReference type="EMBL" id="BGZK01000309">
    <property type="protein sequence ID" value="GBP35778.1"/>
    <property type="molecule type" value="Genomic_DNA"/>
</dbReference>